<dbReference type="GO" id="GO:0000428">
    <property type="term" value="C:DNA-directed RNA polymerase complex"/>
    <property type="evidence" value="ECO:0007669"/>
    <property type="project" value="UniProtKB-KW"/>
</dbReference>
<dbReference type="Pfam" id="PF08281">
    <property type="entry name" value="Sigma70_r4_2"/>
    <property type="match status" value="1"/>
</dbReference>
<dbReference type="EMBL" id="BMJW01000003">
    <property type="protein sequence ID" value="GGH02581.1"/>
    <property type="molecule type" value="Genomic_DNA"/>
</dbReference>
<feature type="domain" description="RNA polymerase sigma-70 region 2" evidence="7">
    <location>
        <begin position="22"/>
        <end position="87"/>
    </location>
</feature>
<dbReference type="InterPro" id="IPR036388">
    <property type="entry name" value="WH-like_DNA-bd_sf"/>
</dbReference>
<keyword evidence="2 6" id="KW-0805">Transcription regulation</keyword>
<gene>
    <name evidence="9" type="ORF">GCM10011416_21730</name>
</gene>
<dbReference type="GO" id="GO:0006352">
    <property type="term" value="P:DNA-templated transcription initiation"/>
    <property type="evidence" value="ECO:0007669"/>
    <property type="project" value="InterPro"/>
</dbReference>
<comment type="similarity">
    <text evidence="1 6">Belongs to the sigma-70 factor family. ECF subfamily.</text>
</comment>
<evidence type="ECO:0000259" key="7">
    <source>
        <dbReference type="Pfam" id="PF04542"/>
    </source>
</evidence>
<accession>A0A917I2M7</accession>
<comment type="caution">
    <text evidence="9">The sequence shown here is derived from an EMBL/GenBank/DDBJ whole genome shotgun (WGS) entry which is preliminary data.</text>
</comment>
<keyword evidence="9" id="KW-0240">DNA-directed RNA polymerase</keyword>
<dbReference type="NCBIfam" id="TIGR02937">
    <property type="entry name" value="sigma70-ECF"/>
    <property type="match status" value="1"/>
</dbReference>
<evidence type="ECO:0000256" key="4">
    <source>
        <dbReference type="ARBA" id="ARBA00023125"/>
    </source>
</evidence>
<evidence type="ECO:0000313" key="9">
    <source>
        <dbReference type="EMBL" id="GGH02581.1"/>
    </source>
</evidence>
<dbReference type="Gene3D" id="1.10.10.10">
    <property type="entry name" value="Winged helix-like DNA-binding domain superfamily/Winged helix DNA-binding domain"/>
    <property type="match status" value="1"/>
</dbReference>
<dbReference type="GO" id="GO:0016987">
    <property type="term" value="F:sigma factor activity"/>
    <property type="evidence" value="ECO:0007669"/>
    <property type="project" value="UniProtKB-KW"/>
</dbReference>
<dbReference type="InterPro" id="IPR007627">
    <property type="entry name" value="RNA_pol_sigma70_r2"/>
</dbReference>
<dbReference type="SUPFAM" id="SSF88946">
    <property type="entry name" value="Sigma2 domain of RNA polymerase sigma factors"/>
    <property type="match status" value="1"/>
</dbReference>
<dbReference type="PANTHER" id="PTHR43133:SF60">
    <property type="entry name" value="RNA POLYMERASE SIGMA FACTOR SIGV"/>
    <property type="match status" value="1"/>
</dbReference>
<feature type="domain" description="RNA polymerase sigma factor 70 region 4 type 2" evidence="8">
    <location>
        <begin position="118"/>
        <end position="168"/>
    </location>
</feature>
<dbReference type="Pfam" id="PF04542">
    <property type="entry name" value="Sigma70_r2"/>
    <property type="match status" value="1"/>
</dbReference>
<protein>
    <recommendedName>
        <fullName evidence="6">RNA polymerase sigma factor</fullName>
    </recommendedName>
</protein>
<dbReference type="PROSITE" id="PS01063">
    <property type="entry name" value="SIGMA70_ECF"/>
    <property type="match status" value="1"/>
</dbReference>
<evidence type="ECO:0000256" key="3">
    <source>
        <dbReference type="ARBA" id="ARBA00023082"/>
    </source>
</evidence>
<dbReference type="Gene3D" id="1.10.1740.10">
    <property type="match status" value="1"/>
</dbReference>
<dbReference type="InterPro" id="IPR013249">
    <property type="entry name" value="RNA_pol_sigma70_r4_t2"/>
</dbReference>
<dbReference type="RefSeq" id="WP_188599376.1">
    <property type="nucleotide sequence ID" value="NZ_BMJW01000003.1"/>
</dbReference>
<keyword evidence="5 6" id="KW-0804">Transcription</keyword>
<proteinExistence type="inferred from homology"/>
<sequence length="187" mass="22421">MNQKDIIQKCKQNDYATQIEVYNEYKNLLYNSCYRILKNREDTEDLVQDAFIKGFEKIHQVNDDMNLAAWFRRIAINLCFDEIRKKKHVFSMDDSKQIEAETEELEFENAETISIDFIKDCISKLKEKYRVIVVLYMIEDYTHKEIAQILQLNESTVRNQYVRGKNQLISMLQKQQKNEFKRTHSAT</sequence>
<organism evidence="9 10">
    <name type="scientific">Polaribacter pacificus</name>
    <dbReference type="NCBI Taxonomy" id="1775173"/>
    <lineage>
        <taxon>Bacteria</taxon>
        <taxon>Pseudomonadati</taxon>
        <taxon>Bacteroidota</taxon>
        <taxon>Flavobacteriia</taxon>
        <taxon>Flavobacteriales</taxon>
        <taxon>Flavobacteriaceae</taxon>
    </lineage>
</organism>
<evidence type="ECO:0000259" key="8">
    <source>
        <dbReference type="Pfam" id="PF08281"/>
    </source>
</evidence>
<dbReference type="CDD" id="cd06171">
    <property type="entry name" value="Sigma70_r4"/>
    <property type="match status" value="1"/>
</dbReference>
<dbReference type="AlphaFoldDB" id="A0A917I2M7"/>
<keyword evidence="10" id="KW-1185">Reference proteome</keyword>
<name>A0A917I2M7_9FLAO</name>
<reference evidence="9" key="2">
    <citation type="submission" date="2020-09" db="EMBL/GenBank/DDBJ databases">
        <authorList>
            <person name="Sun Q."/>
            <person name="Zhou Y."/>
        </authorList>
    </citation>
    <scope>NUCLEOTIDE SEQUENCE</scope>
    <source>
        <strain evidence="9">CGMCC 1.15763</strain>
    </source>
</reference>
<evidence type="ECO:0000256" key="6">
    <source>
        <dbReference type="RuleBase" id="RU000716"/>
    </source>
</evidence>
<dbReference type="InterPro" id="IPR000838">
    <property type="entry name" value="RNA_pol_sigma70_ECF_CS"/>
</dbReference>
<dbReference type="InterPro" id="IPR013324">
    <property type="entry name" value="RNA_pol_sigma_r3/r4-like"/>
</dbReference>
<dbReference type="InterPro" id="IPR013325">
    <property type="entry name" value="RNA_pol_sigma_r2"/>
</dbReference>
<dbReference type="SUPFAM" id="SSF88659">
    <property type="entry name" value="Sigma3 and sigma4 domains of RNA polymerase sigma factors"/>
    <property type="match status" value="1"/>
</dbReference>
<reference evidence="9" key="1">
    <citation type="journal article" date="2014" name="Int. J. Syst. Evol. Microbiol.">
        <title>Complete genome sequence of Corynebacterium casei LMG S-19264T (=DSM 44701T), isolated from a smear-ripened cheese.</title>
        <authorList>
            <consortium name="US DOE Joint Genome Institute (JGI-PGF)"/>
            <person name="Walter F."/>
            <person name="Albersmeier A."/>
            <person name="Kalinowski J."/>
            <person name="Ruckert C."/>
        </authorList>
    </citation>
    <scope>NUCLEOTIDE SEQUENCE</scope>
    <source>
        <strain evidence="9">CGMCC 1.15763</strain>
    </source>
</reference>
<dbReference type="InterPro" id="IPR014284">
    <property type="entry name" value="RNA_pol_sigma-70_dom"/>
</dbReference>
<keyword evidence="3 6" id="KW-0731">Sigma factor</keyword>
<dbReference type="PANTHER" id="PTHR43133">
    <property type="entry name" value="RNA POLYMERASE ECF-TYPE SIGMA FACTO"/>
    <property type="match status" value="1"/>
</dbReference>
<evidence type="ECO:0000313" key="10">
    <source>
        <dbReference type="Proteomes" id="UP000633278"/>
    </source>
</evidence>
<dbReference type="GO" id="GO:0003677">
    <property type="term" value="F:DNA binding"/>
    <property type="evidence" value="ECO:0007669"/>
    <property type="project" value="UniProtKB-KW"/>
</dbReference>
<dbReference type="Proteomes" id="UP000633278">
    <property type="component" value="Unassembled WGS sequence"/>
</dbReference>
<dbReference type="InterPro" id="IPR039425">
    <property type="entry name" value="RNA_pol_sigma-70-like"/>
</dbReference>
<evidence type="ECO:0000256" key="2">
    <source>
        <dbReference type="ARBA" id="ARBA00023015"/>
    </source>
</evidence>
<evidence type="ECO:0000256" key="1">
    <source>
        <dbReference type="ARBA" id="ARBA00010641"/>
    </source>
</evidence>
<evidence type="ECO:0000256" key="5">
    <source>
        <dbReference type="ARBA" id="ARBA00023163"/>
    </source>
</evidence>
<keyword evidence="4 6" id="KW-0238">DNA-binding</keyword>